<proteinExistence type="predicted"/>
<gene>
    <name evidence="2" type="ORF">GCM10009827_049400</name>
</gene>
<keyword evidence="1" id="KW-0472">Membrane</keyword>
<dbReference type="EMBL" id="BAAAQD010000009">
    <property type="protein sequence ID" value="GAA1526677.1"/>
    <property type="molecule type" value="Genomic_DNA"/>
</dbReference>
<feature type="transmembrane region" description="Helical" evidence="1">
    <location>
        <begin position="55"/>
        <end position="78"/>
    </location>
</feature>
<evidence type="ECO:0008006" key="4">
    <source>
        <dbReference type="Google" id="ProtNLM"/>
    </source>
</evidence>
<evidence type="ECO:0000313" key="3">
    <source>
        <dbReference type="Proteomes" id="UP001501470"/>
    </source>
</evidence>
<comment type="caution">
    <text evidence="2">The sequence shown here is derived from an EMBL/GenBank/DDBJ whole genome shotgun (WGS) entry which is preliminary data.</text>
</comment>
<keyword evidence="1" id="KW-1133">Transmembrane helix</keyword>
<keyword evidence="1" id="KW-0812">Transmembrane</keyword>
<accession>A0ABP4LLH8</accession>
<organism evidence="2 3">
    <name type="scientific">Dactylosporangium maewongense</name>
    <dbReference type="NCBI Taxonomy" id="634393"/>
    <lineage>
        <taxon>Bacteria</taxon>
        <taxon>Bacillati</taxon>
        <taxon>Actinomycetota</taxon>
        <taxon>Actinomycetes</taxon>
        <taxon>Micromonosporales</taxon>
        <taxon>Micromonosporaceae</taxon>
        <taxon>Dactylosporangium</taxon>
    </lineage>
</organism>
<keyword evidence="3" id="KW-1185">Reference proteome</keyword>
<sequence>MLARLPHTAVVTSPSAPVALRSIRGAMVAVWVAAALAVAWIAAAVRWHETLLHDMVLGTGVFFLPPTVFVFAMLVIGWRLQPQRRPAAFEVDGGAFVAPVATKWQAVNATTTLSHATGLVCTYGWQEPGNYIDLVVPRVGIPLMAVLFLVRVARLARRSGRIELRPEGLRVTSLFGVRELPWETVEAARYGQPTHTPNDTWVRPEFLAGAVNHYIGNPAARQAIGTAAGYEQLRAR</sequence>
<evidence type="ECO:0000313" key="2">
    <source>
        <dbReference type="EMBL" id="GAA1526677.1"/>
    </source>
</evidence>
<feature type="transmembrane region" description="Helical" evidence="1">
    <location>
        <begin position="23"/>
        <end position="43"/>
    </location>
</feature>
<protein>
    <recommendedName>
        <fullName evidence="4">Integral membrane protein</fullName>
    </recommendedName>
</protein>
<name>A0ABP4LLH8_9ACTN</name>
<evidence type="ECO:0000256" key="1">
    <source>
        <dbReference type="SAM" id="Phobius"/>
    </source>
</evidence>
<dbReference type="Proteomes" id="UP001501470">
    <property type="component" value="Unassembled WGS sequence"/>
</dbReference>
<reference evidence="3" key="1">
    <citation type="journal article" date="2019" name="Int. J. Syst. Evol. Microbiol.">
        <title>The Global Catalogue of Microorganisms (GCM) 10K type strain sequencing project: providing services to taxonomists for standard genome sequencing and annotation.</title>
        <authorList>
            <consortium name="The Broad Institute Genomics Platform"/>
            <consortium name="The Broad Institute Genome Sequencing Center for Infectious Disease"/>
            <person name="Wu L."/>
            <person name="Ma J."/>
        </authorList>
    </citation>
    <scope>NUCLEOTIDE SEQUENCE [LARGE SCALE GENOMIC DNA]</scope>
    <source>
        <strain evidence="3">JCM 15933</strain>
    </source>
</reference>